<gene>
    <name evidence="2" type="ORF">MC7420_2815</name>
</gene>
<accession>B4W3I6</accession>
<keyword evidence="3" id="KW-1185">Reference proteome</keyword>
<reference evidence="2 3" key="1">
    <citation type="submission" date="2008-07" db="EMBL/GenBank/DDBJ databases">
        <authorList>
            <person name="Tandeau de Marsac N."/>
            <person name="Ferriera S."/>
            <person name="Johnson J."/>
            <person name="Kravitz S."/>
            <person name="Beeson K."/>
            <person name="Sutton G."/>
            <person name="Rogers Y.-H."/>
            <person name="Friedman R."/>
            <person name="Frazier M."/>
            <person name="Venter J.C."/>
        </authorList>
    </citation>
    <scope>NUCLEOTIDE SEQUENCE [LARGE SCALE GENOMIC DNA]</scope>
    <source>
        <strain evidence="2 3">PCC 7420</strain>
    </source>
</reference>
<keyword evidence="1" id="KW-1133">Transmembrane helix</keyword>
<keyword evidence="1" id="KW-0812">Transmembrane</keyword>
<sequence>MGLILFYLVMLLLFFTRWLGFLQREENLSPQTRFHSLMFLLTAAILWPLVVPISYLELLERQEQLQNF</sequence>
<evidence type="ECO:0000313" key="3">
    <source>
        <dbReference type="Proteomes" id="UP000003835"/>
    </source>
</evidence>
<evidence type="ECO:0000256" key="1">
    <source>
        <dbReference type="SAM" id="Phobius"/>
    </source>
</evidence>
<protein>
    <submittedName>
        <fullName evidence="2">Uncharacterized protein</fullName>
    </submittedName>
</protein>
<name>B4W3I6_9CYAN</name>
<evidence type="ECO:0000313" key="2">
    <source>
        <dbReference type="EMBL" id="EDX71254.1"/>
    </source>
</evidence>
<dbReference type="AlphaFoldDB" id="B4W3I6"/>
<dbReference type="HOGENOM" id="CLU_201856_0_0_3"/>
<proteinExistence type="predicted"/>
<dbReference type="EMBL" id="DS989875">
    <property type="protein sequence ID" value="EDX71254.1"/>
    <property type="molecule type" value="Genomic_DNA"/>
</dbReference>
<keyword evidence="1" id="KW-0472">Membrane</keyword>
<dbReference type="Proteomes" id="UP000003835">
    <property type="component" value="Unassembled WGS sequence"/>
</dbReference>
<feature type="transmembrane region" description="Helical" evidence="1">
    <location>
        <begin position="38"/>
        <end position="58"/>
    </location>
</feature>
<organism evidence="2 3">
    <name type="scientific">Coleofasciculus chthonoplastes PCC 7420</name>
    <dbReference type="NCBI Taxonomy" id="118168"/>
    <lineage>
        <taxon>Bacteria</taxon>
        <taxon>Bacillati</taxon>
        <taxon>Cyanobacteriota</taxon>
        <taxon>Cyanophyceae</taxon>
        <taxon>Coleofasciculales</taxon>
        <taxon>Coleofasciculaceae</taxon>
        <taxon>Coleofasciculus</taxon>
    </lineage>
</organism>